<dbReference type="PROSITE" id="PS50887">
    <property type="entry name" value="GGDEF"/>
    <property type="match status" value="1"/>
</dbReference>
<dbReference type="PANTHER" id="PTHR45138">
    <property type="entry name" value="REGULATORY COMPONENTS OF SENSORY TRANSDUCTION SYSTEM"/>
    <property type="match status" value="1"/>
</dbReference>
<keyword evidence="4" id="KW-0408">Iron</keyword>
<organism evidence="7 8">
    <name type="scientific">Poseidonibacter ostreae</name>
    <dbReference type="NCBI Taxonomy" id="2654171"/>
    <lineage>
        <taxon>Bacteria</taxon>
        <taxon>Pseudomonadati</taxon>
        <taxon>Campylobacterota</taxon>
        <taxon>Epsilonproteobacteria</taxon>
        <taxon>Campylobacterales</taxon>
        <taxon>Arcobacteraceae</taxon>
        <taxon>Poseidonibacter</taxon>
    </lineage>
</organism>
<dbReference type="NCBIfam" id="NF033749">
    <property type="entry name" value="bact_hemeryth"/>
    <property type="match status" value="1"/>
</dbReference>
<dbReference type="RefSeq" id="WP_152240827.1">
    <property type="nucleotide sequence ID" value="NZ_WFKI01000013.1"/>
</dbReference>
<dbReference type="InterPro" id="IPR035938">
    <property type="entry name" value="Hemerythrin-like_sf"/>
</dbReference>
<dbReference type="SUPFAM" id="SSF55073">
    <property type="entry name" value="Nucleotide cyclase"/>
    <property type="match status" value="1"/>
</dbReference>
<dbReference type="NCBIfam" id="TIGR00254">
    <property type="entry name" value="GGDEF"/>
    <property type="match status" value="1"/>
</dbReference>
<protein>
    <recommendedName>
        <fullName evidence="2">diguanylate cyclase</fullName>
        <ecNumber evidence="2">2.7.7.65</ecNumber>
    </recommendedName>
</protein>
<comment type="catalytic activity">
    <reaction evidence="5">
        <text>2 GTP = 3',3'-c-di-GMP + 2 diphosphate</text>
        <dbReference type="Rhea" id="RHEA:24898"/>
        <dbReference type="ChEBI" id="CHEBI:33019"/>
        <dbReference type="ChEBI" id="CHEBI:37565"/>
        <dbReference type="ChEBI" id="CHEBI:58805"/>
        <dbReference type="EC" id="2.7.7.65"/>
    </reaction>
</comment>
<evidence type="ECO:0000256" key="5">
    <source>
        <dbReference type="ARBA" id="ARBA00034247"/>
    </source>
</evidence>
<evidence type="ECO:0000259" key="6">
    <source>
        <dbReference type="PROSITE" id="PS50887"/>
    </source>
</evidence>
<comment type="similarity">
    <text evidence="1">Belongs to the hemerythrin family.</text>
</comment>
<dbReference type="Pfam" id="PF00990">
    <property type="entry name" value="GGDEF"/>
    <property type="match status" value="1"/>
</dbReference>
<evidence type="ECO:0000256" key="2">
    <source>
        <dbReference type="ARBA" id="ARBA00012528"/>
    </source>
</evidence>
<dbReference type="InterPro" id="IPR029787">
    <property type="entry name" value="Nucleotide_cyclase"/>
</dbReference>
<dbReference type="FunFam" id="3.30.70.270:FF:000001">
    <property type="entry name" value="Diguanylate cyclase domain protein"/>
    <property type="match status" value="1"/>
</dbReference>
<gene>
    <name evidence="7" type="ORF">GBG19_13935</name>
</gene>
<dbReference type="GO" id="GO:0046872">
    <property type="term" value="F:metal ion binding"/>
    <property type="evidence" value="ECO:0007669"/>
    <property type="project" value="UniProtKB-KW"/>
</dbReference>
<name>A0A6L4WQS5_9BACT</name>
<dbReference type="SUPFAM" id="SSF47188">
    <property type="entry name" value="Hemerythrin-like"/>
    <property type="match status" value="1"/>
</dbReference>
<dbReference type="InterPro" id="IPR050469">
    <property type="entry name" value="Diguanylate_Cyclase"/>
</dbReference>
<dbReference type="Gene3D" id="1.20.120.50">
    <property type="entry name" value="Hemerythrin-like"/>
    <property type="match status" value="1"/>
</dbReference>
<comment type="caution">
    <text evidence="7">The sequence shown here is derived from an EMBL/GenBank/DDBJ whole genome shotgun (WGS) entry which is preliminary data.</text>
</comment>
<evidence type="ECO:0000313" key="7">
    <source>
        <dbReference type="EMBL" id="KAB7885476.1"/>
    </source>
</evidence>
<dbReference type="EC" id="2.7.7.65" evidence="2"/>
<dbReference type="PANTHER" id="PTHR45138:SF9">
    <property type="entry name" value="DIGUANYLATE CYCLASE DGCM-RELATED"/>
    <property type="match status" value="1"/>
</dbReference>
<accession>A0A6L4WQS5</accession>
<dbReference type="GO" id="GO:0052621">
    <property type="term" value="F:diguanylate cyclase activity"/>
    <property type="evidence" value="ECO:0007669"/>
    <property type="project" value="UniProtKB-EC"/>
</dbReference>
<feature type="domain" description="GGDEF" evidence="6">
    <location>
        <begin position="239"/>
        <end position="374"/>
    </location>
</feature>
<evidence type="ECO:0000256" key="3">
    <source>
        <dbReference type="ARBA" id="ARBA00022723"/>
    </source>
</evidence>
<dbReference type="InterPro" id="IPR043128">
    <property type="entry name" value="Rev_trsase/Diguanyl_cyclase"/>
</dbReference>
<evidence type="ECO:0000256" key="1">
    <source>
        <dbReference type="ARBA" id="ARBA00010587"/>
    </source>
</evidence>
<dbReference type="InterPro" id="IPR000160">
    <property type="entry name" value="GGDEF_dom"/>
</dbReference>
<dbReference type="SMART" id="SM00267">
    <property type="entry name" value="GGDEF"/>
    <property type="match status" value="1"/>
</dbReference>
<dbReference type="Proteomes" id="UP000472839">
    <property type="component" value="Unassembled WGS sequence"/>
</dbReference>
<dbReference type="AlphaFoldDB" id="A0A6L4WQS5"/>
<keyword evidence="3" id="KW-0479">Metal-binding</keyword>
<reference evidence="7 8" key="1">
    <citation type="submission" date="2019-10" db="EMBL/GenBank/DDBJ databases">
        <title>Poseidonibacter ostreae sp. nov., isolated from the gut of the Ostrea denselamellosa.</title>
        <authorList>
            <person name="Choi A."/>
        </authorList>
    </citation>
    <scope>NUCLEOTIDE SEQUENCE [LARGE SCALE GENOMIC DNA]</scope>
    <source>
        <strain evidence="7 8">SJOD-M-33</strain>
    </source>
</reference>
<dbReference type="Pfam" id="PF01814">
    <property type="entry name" value="Hemerythrin"/>
    <property type="match status" value="1"/>
</dbReference>
<evidence type="ECO:0000313" key="8">
    <source>
        <dbReference type="Proteomes" id="UP000472839"/>
    </source>
</evidence>
<dbReference type="CDD" id="cd12107">
    <property type="entry name" value="Hemerythrin"/>
    <property type="match status" value="1"/>
</dbReference>
<evidence type="ECO:0000256" key="4">
    <source>
        <dbReference type="ARBA" id="ARBA00023004"/>
    </source>
</evidence>
<dbReference type="Gene3D" id="3.30.70.270">
    <property type="match status" value="1"/>
</dbReference>
<dbReference type="NCBIfam" id="TIGR02481">
    <property type="entry name" value="hemeryth_dom"/>
    <property type="match status" value="1"/>
</dbReference>
<dbReference type="EMBL" id="WFKK01000056">
    <property type="protein sequence ID" value="KAB7885476.1"/>
    <property type="molecule type" value="Genomic_DNA"/>
</dbReference>
<proteinExistence type="inferred from homology"/>
<dbReference type="InterPro" id="IPR012312">
    <property type="entry name" value="Hemerythrin-like"/>
</dbReference>
<sequence>MNKIVTEEFEIFPWNENLMTGISQIDDEHKIIVNLINKLANDLTQDKEFEVEDTFNELALYAEFHFKNEEKIWEKYLSGNELVLLHKKSHDSFLPEIIKLKEHHKDKTFTQMTEEILLFLIRWLAFHIVDEDKRLTLILNSLNQGKHIDEAISDASDFRSNSTDNLIDTILAMYDNLSLKAISLIRERKARIIAENELLETNKKLEKLSITDQLTNLYNRRYFDEIFDRELKKSKRNKTIISLIIIDIDYFKRINDTYGHAFGDVVLKNIATCLKKVCKRPNDFVFRIGGEEFILLLTNEDTNCAISLISILQKSIRDLKIPNINSDISDYLSISGGLISLIPSQEDSIDSILKIADDRLYIAKQSGRNKIVIE</sequence>
<dbReference type="CDD" id="cd01949">
    <property type="entry name" value="GGDEF"/>
    <property type="match status" value="1"/>
</dbReference>
<dbReference type="InterPro" id="IPR012827">
    <property type="entry name" value="Hemerythrin_metal-bd"/>
</dbReference>